<evidence type="ECO:0000313" key="2">
    <source>
        <dbReference type="EMBL" id="AWW87178.1"/>
    </source>
</evidence>
<name>A0A328UTB9_PASMD</name>
<organism evidence="1">
    <name type="scientific">Pasteurella multocida</name>
    <dbReference type="NCBI Taxonomy" id="747"/>
    <lineage>
        <taxon>Bacteria</taxon>
        <taxon>Pseudomonadati</taxon>
        <taxon>Pseudomonadota</taxon>
        <taxon>Gammaproteobacteria</taxon>
        <taxon>Pasteurellales</taxon>
        <taxon>Pasteurellaceae</taxon>
        <taxon>Pasteurella</taxon>
    </lineage>
</organism>
<reference evidence="3 4" key="2">
    <citation type="journal article" date="2018" name="Front. Microbiol.">
        <title>Genetic and Phylogenetic Characteristics of Pasteurella multocida Isolates From Different Host Species.</title>
        <authorList>
            <person name="Peng Z."/>
            <person name="Liang W."/>
            <person name="Wang F."/>
            <person name="Xu Z."/>
            <person name="Xie Z."/>
            <person name="Lian Z."/>
            <person name="Hua L."/>
            <person name="Zhou R."/>
            <person name="Chen H."/>
            <person name="Wu B."/>
        </authorList>
    </citation>
    <scope>NUCLEOTIDE SEQUENCE [LARGE SCALE GENOMIC DNA]</scope>
    <source>
        <strain evidence="3 4">HNA06</strain>
    </source>
</reference>
<dbReference type="AlphaFoldDB" id="A0A328UTB9"/>
<dbReference type="EMBL" id="MG023085">
    <property type="protein sequence ID" value="AWW87130.1"/>
    <property type="molecule type" value="Genomic_DNA"/>
</dbReference>
<protein>
    <submittedName>
        <fullName evidence="1">Uncharacterized protein</fullName>
    </submittedName>
</protein>
<evidence type="ECO:0000313" key="3">
    <source>
        <dbReference type="EMBL" id="NNI77949.1"/>
    </source>
</evidence>
<dbReference type="EMBL" id="PPVL01000001">
    <property type="protein sequence ID" value="NNI77949.1"/>
    <property type="molecule type" value="Genomic_DNA"/>
</dbReference>
<evidence type="ECO:0000313" key="1">
    <source>
        <dbReference type="EMBL" id="AWW87130.1"/>
    </source>
</evidence>
<dbReference type="Proteomes" id="UP000540079">
    <property type="component" value="Unassembled WGS sequence"/>
</dbReference>
<gene>
    <name evidence="3" type="ORF">C2800_00650</name>
</gene>
<dbReference type="EMBL" id="MG023086">
    <property type="protein sequence ID" value="AWW87178.1"/>
    <property type="molecule type" value="Genomic_DNA"/>
</dbReference>
<dbReference type="RefSeq" id="WP_014668271.1">
    <property type="nucleotide sequence ID" value="NZ_CP008918.1"/>
</dbReference>
<accession>A0A328UTB9</accession>
<proteinExistence type="predicted"/>
<dbReference type="KEGG" id="pmul:DR93_1386"/>
<evidence type="ECO:0000313" key="4">
    <source>
        <dbReference type="Proteomes" id="UP000540079"/>
    </source>
</evidence>
<reference evidence="1" key="1">
    <citation type="submission" date="2017-09" db="EMBL/GenBank/DDBJ databases">
        <title>Pathogenic variability among Pasteurella multocida A isolates from Brazilian pig farms.</title>
        <authorList>
            <person name="Oliveira J.X."/>
            <person name="Mores M.A.Z."/>
            <person name="Rebellato R."/>
            <person name="Kich J.D."/>
            <person name="Cantao M.E."/>
            <person name="Klein C.S."/>
            <person name="Guedes R.M."/>
            <person name="Coldebella A."/>
            <person name="Barcellos D.E.S.N."/>
            <person name="Mores N."/>
        </authorList>
    </citation>
    <scope>NUCLEOTIDE SEQUENCE</scope>
    <source>
        <strain evidence="1">BRMSA 1199</strain>
        <strain evidence="2">BRMSA 1201</strain>
    </source>
</reference>
<sequence>MGTEKEPKVLLTLEIEIDEVTADNLAFSKDTEILGGKVKRINWEGSLFEELEWHQSLLDHEAMTFLLARENTDERIRNAISKALQELVSEIEEEEKLKLDDDDMLPY</sequence>